<name>A0A316G606_9RHOB</name>
<feature type="transmembrane region" description="Helical" evidence="1">
    <location>
        <begin position="45"/>
        <end position="69"/>
    </location>
</feature>
<feature type="transmembrane region" description="Helical" evidence="1">
    <location>
        <begin position="12"/>
        <end position="33"/>
    </location>
</feature>
<dbReference type="EMBL" id="QGGV01000004">
    <property type="protein sequence ID" value="PWK56379.1"/>
    <property type="molecule type" value="Genomic_DNA"/>
</dbReference>
<organism evidence="2 3">
    <name type="scientific">Silicimonas algicola</name>
    <dbReference type="NCBI Taxonomy" id="1826607"/>
    <lineage>
        <taxon>Bacteria</taxon>
        <taxon>Pseudomonadati</taxon>
        <taxon>Pseudomonadota</taxon>
        <taxon>Alphaproteobacteria</taxon>
        <taxon>Rhodobacterales</taxon>
        <taxon>Paracoccaceae</taxon>
    </lineage>
</organism>
<evidence type="ECO:0000313" key="2">
    <source>
        <dbReference type="EMBL" id="PWK56379.1"/>
    </source>
</evidence>
<reference evidence="2 3" key="1">
    <citation type="submission" date="2018-05" db="EMBL/GenBank/DDBJ databases">
        <title>Genomic Encyclopedia of Type Strains, Phase IV (KMG-IV): sequencing the most valuable type-strain genomes for metagenomic binning, comparative biology and taxonomic classification.</title>
        <authorList>
            <person name="Goeker M."/>
        </authorList>
    </citation>
    <scope>NUCLEOTIDE SEQUENCE [LARGE SCALE GENOMIC DNA]</scope>
    <source>
        <strain evidence="2 3">DSM 103371</strain>
    </source>
</reference>
<sequence length="86" mass="8987">MRDFFINSFEKLVGVIVILLCIGVVVGALAALFGAGGPGGPNGLLGALFILIGGAIYIIFVGGLMYLGLGIYQNTKRMADLLERRG</sequence>
<keyword evidence="3" id="KW-1185">Reference proteome</keyword>
<evidence type="ECO:0000313" key="3">
    <source>
        <dbReference type="Proteomes" id="UP000245390"/>
    </source>
</evidence>
<proteinExistence type="predicted"/>
<dbReference type="AlphaFoldDB" id="A0A316G606"/>
<dbReference type="Proteomes" id="UP000245390">
    <property type="component" value="Unassembled WGS sequence"/>
</dbReference>
<dbReference type="RefSeq" id="WP_109759074.1">
    <property type="nucleotide sequence ID" value="NZ_CP034588.1"/>
</dbReference>
<keyword evidence="1" id="KW-0812">Transmembrane</keyword>
<gene>
    <name evidence="2" type="ORF">C8D95_10450</name>
</gene>
<accession>A0A316G606</accession>
<dbReference type="KEGG" id="salo:EF888_20540"/>
<protein>
    <submittedName>
        <fullName evidence="2">Uncharacterized protein</fullName>
    </submittedName>
</protein>
<comment type="caution">
    <text evidence="2">The sequence shown here is derived from an EMBL/GenBank/DDBJ whole genome shotgun (WGS) entry which is preliminary data.</text>
</comment>
<keyword evidence="1" id="KW-0472">Membrane</keyword>
<evidence type="ECO:0000256" key="1">
    <source>
        <dbReference type="SAM" id="Phobius"/>
    </source>
</evidence>
<keyword evidence="1" id="KW-1133">Transmembrane helix</keyword>